<dbReference type="InterPro" id="IPR028082">
    <property type="entry name" value="Peripla_BP_I"/>
</dbReference>
<dbReference type="AlphaFoldDB" id="A0A917XWZ3"/>
<evidence type="ECO:0000259" key="5">
    <source>
        <dbReference type="PROSITE" id="PS50932"/>
    </source>
</evidence>
<dbReference type="CDD" id="cd06267">
    <property type="entry name" value="PBP1_LacI_sugar_binding-like"/>
    <property type="match status" value="1"/>
</dbReference>
<dbReference type="CDD" id="cd01392">
    <property type="entry name" value="HTH_LacI"/>
    <property type="match status" value="1"/>
</dbReference>
<keyword evidence="7" id="KW-1185">Reference proteome</keyword>
<comment type="caution">
    <text evidence="6">The sequence shown here is derived from an EMBL/GenBank/DDBJ whole genome shotgun (WGS) entry which is preliminary data.</text>
</comment>
<keyword evidence="4" id="KW-0804">Transcription</keyword>
<dbReference type="InterPro" id="IPR000843">
    <property type="entry name" value="HTH_LacI"/>
</dbReference>
<dbReference type="Gene3D" id="3.40.50.2300">
    <property type="match status" value="2"/>
</dbReference>
<dbReference type="Pfam" id="PF13377">
    <property type="entry name" value="Peripla_BP_3"/>
    <property type="match status" value="1"/>
</dbReference>
<gene>
    <name evidence="6" type="ORF">GCM10011579_020380</name>
</gene>
<dbReference type="InterPro" id="IPR010982">
    <property type="entry name" value="Lambda_DNA-bd_dom_sf"/>
</dbReference>
<dbReference type="Gene3D" id="1.10.260.40">
    <property type="entry name" value="lambda repressor-like DNA-binding domains"/>
    <property type="match status" value="1"/>
</dbReference>
<dbReference type="GO" id="GO:0000976">
    <property type="term" value="F:transcription cis-regulatory region binding"/>
    <property type="evidence" value="ECO:0007669"/>
    <property type="project" value="TreeGrafter"/>
</dbReference>
<dbReference type="PROSITE" id="PS50932">
    <property type="entry name" value="HTH_LACI_2"/>
    <property type="match status" value="1"/>
</dbReference>
<reference evidence="6 7" key="1">
    <citation type="journal article" date="2014" name="Int. J. Syst. Evol. Microbiol.">
        <title>Complete genome sequence of Corynebacterium casei LMG S-19264T (=DSM 44701T), isolated from a smear-ripened cheese.</title>
        <authorList>
            <consortium name="US DOE Joint Genome Institute (JGI-PGF)"/>
            <person name="Walter F."/>
            <person name="Albersmeier A."/>
            <person name="Kalinowski J."/>
            <person name="Ruckert C."/>
        </authorList>
    </citation>
    <scope>NUCLEOTIDE SEQUENCE [LARGE SCALE GENOMIC DNA]</scope>
    <source>
        <strain evidence="6 7">CGMCC 4.7111</strain>
    </source>
</reference>
<dbReference type="Pfam" id="PF00356">
    <property type="entry name" value="LacI"/>
    <property type="match status" value="1"/>
</dbReference>
<evidence type="ECO:0000256" key="2">
    <source>
        <dbReference type="ARBA" id="ARBA00023015"/>
    </source>
</evidence>
<dbReference type="SUPFAM" id="SSF47413">
    <property type="entry name" value="lambda repressor-like DNA-binding domains"/>
    <property type="match status" value="1"/>
</dbReference>
<sequence>MHLTVQLEGVCGSPAAGWVRVDATARVRGALRAERAASLVWPVSGAGCRLEAESDNAISGDGCRALGMTSFEQQDNLKRFKFWYYRPCFARVSRVLRKEICRGEAHVDDVGSARHRNGTHKRPRLEDVAARVGLSTASVSLVLRGVSGPSERTRQRVLKAAADLGYQVDRTASTLASRRSRLLGVMVDIHSPFHAELVEHLHTAAEEVGYDLVLSTLTRTRDEHTAVETLLAFRSEALILLGPTAPADALAALDNKAPVIAVGRRITDAPLDVVRTADDDGVGQIVDHLVGLGHREIVYVDGGKGVIATDRRRGYRTAMRRHGLDDHVRVLTGDHTEAAGERAVRHILGGPQLPTAVVAFNDQCAIGVLAALARAGVAVPGEVSVAGYDDDTLSRLSCFNLTTVSQSAREQAQYAVTAAVERLDQDRTEPREVVLNPRLVLRGTTAEPA</sequence>
<dbReference type="EMBL" id="BMMM01000003">
    <property type="protein sequence ID" value="GGN57759.1"/>
    <property type="molecule type" value="Genomic_DNA"/>
</dbReference>
<name>A0A917XWZ3_9ACTN</name>
<keyword evidence="3" id="KW-0238">DNA-binding</keyword>
<evidence type="ECO:0000256" key="1">
    <source>
        <dbReference type="ARBA" id="ARBA00022491"/>
    </source>
</evidence>
<evidence type="ECO:0000256" key="3">
    <source>
        <dbReference type="ARBA" id="ARBA00023125"/>
    </source>
</evidence>
<proteinExistence type="predicted"/>
<protein>
    <recommendedName>
        <fullName evidence="5">HTH lacI-type domain-containing protein</fullName>
    </recommendedName>
</protein>
<keyword evidence="1" id="KW-0678">Repressor</keyword>
<keyword evidence="2" id="KW-0805">Transcription regulation</keyword>
<evidence type="ECO:0000256" key="4">
    <source>
        <dbReference type="ARBA" id="ARBA00023163"/>
    </source>
</evidence>
<organism evidence="6 7">
    <name type="scientific">Streptomyces albiflavescens</name>
    <dbReference type="NCBI Taxonomy" id="1623582"/>
    <lineage>
        <taxon>Bacteria</taxon>
        <taxon>Bacillati</taxon>
        <taxon>Actinomycetota</taxon>
        <taxon>Actinomycetes</taxon>
        <taxon>Kitasatosporales</taxon>
        <taxon>Streptomycetaceae</taxon>
        <taxon>Streptomyces</taxon>
    </lineage>
</organism>
<dbReference type="InterPro" id="IPR046335">
    <property type="entry name" value="LacI/GalR-like_sensor"/>
</dbReference>
<dbReference type="PANTHER" id="PTHR30146">
    <property type="entry name" value="LACI-RELATED TRANSCRIPTIONAL REPRESSOR"/>
    <property type="match status" value="1"/>
</dbReference>
<evidence type="ECO:0000313" key="7">
    <source>
        <dbReference type="Proteomes" id="UP000600365"/>
    </source>
</evidence>
<evidence type="ECO:0000313" key="6">
    <source>
        <dbReference type="EMBL" id="GGN57759.1"/>
    </source>
</evidence>
<dbReference type="GO" id="GO:0003700">
    <property type="term" value="F:DNA-binding transcription factor activity"/>
    <property type="evidence" value="ECO:0007669"/>
    <property type="project" value="TreeGrafter"/>
</dbReference>
<accession>A0A917XWZ3</accession>
<dbReference type="SMART" id="SM00354">
    <property type="entry name" value="HTH_LACI"/>
    <property type="match status" value="1"/>
</dbReference>
<dbReference type="Proteomes" id="UP000600365">
    <property type="component" value="Unassembled WGS sequence"/>
</dbReference>
<dbReference type="SUPFAM" id="SSF53822">
    <property type="entry name" value="Periplasmic binding protein-like I"/>
    <property type="match status" value="1"/>
</dbReference>
<dbReference type="PANTHER" id="PTHR30146:SF148">
    <property type="entry name" value="HTH-TYPE TRANSCRIPTIONAL REPRESSOR PURR-RELATED"/>
    <property type="match status" value="1"/>
</dbReference>
<feature type="domain" description="HTH lacI-type" evidence="5">
    <location>
        <begin position="123"/>
        <end position="177"/>
    </location>
</feature>